<name>A0ABQ9KZA0_HEVBR</name>
<feature type="region of interest" description="Disordered" evidence="6">
    <location>
        <begin position="545"/>
        <end position="565"/>
    </location>
</feature>
<dbReference type="PANTHER" id="PTHR31791">
    <property type="entry name" value="FRIGIDA-LIKE PROTEIN 3-RELATED"/>
    <property type="match status" value="1"/>
</dbReference>
<feature type="region of interest" description="Disordered" evidence="6">
    <location>
        <begin position="72"/>
        <end position="149"/>
    </location>
</feature>
<dbReference type="Pfam" id="PF07899">
    <property type="entry name" value="Frigida"/>
    <property type="match status" value="1"/>
</dbReference>
<dbReference type="EMBL" id="JARPOI010000015">
    <property type="protein sequence ID" value="KAJ9153872.1"/>
    <property type="molecule type" value="Genomic_DNA"/>
</dbReference>
<comment type="caution">
    <text evidence="7">The sequence shown here is derived from an EMBL/GenBank/DDBJ whole genome shotgun (WGS) entry which is preliminary data.</text>
</comment>
<gene>
    <name evidence="7" type="ORF">P3X46_027263</name>
</gene>
<sequence length="592" mass="64648">MASSKVTEVANLKTIEAALKLVDTKKESLKRAFDDLQAHSSLLSSFSLSWPDLDSHFTSLQTTLTRRFHDLQSLNSSSNPPRTHDPIGAPHDPAASDQSLTVVGGPLSSSNPHDHGAVTRSKVELPVPVQDPSSSNPTSQSQTQTQGVPVQYPSSLNQATWPELGPLCEKMDGPGLRDYISDHAKEREAIRTELVGLMGDASDPGAMVLDAMEGFYSSNSTSKGDKDMDLYRLRKSCLDLLEVLTEIKPNLSDEVKERAKKLAFGWKEKVNLNGDSPLEALGFLNLIVAYGLENEFDVGELLNYFVVVARFKHATVLCRSIGLGDKTTDLVQKLIDNGKQLLAVKFIFEFGLTDKFKPFPLLEDHLQECKEFTNKICKDGKNSIKAQNEARAREVNALKSVLKVIDEHKLKSEYPRLDLEKRIEMLEKQKADKKVDAQSPDNRPQQQPKKQLQQQQSKKQQTKQQTKKQQLNGNKRPRMTALSGPAAVSISIAGSSSTVPPFQQSHLPPAGLLPAAGPYGLVGSTPSIASYAGSSAGPYGLAGAAIGFSGNPSPAGAHPYSSDPYMPPGFYDRPSAYGGYGLQPQYPTYYPQ</sequence>
<evidence type="ECO:0000256" key="6">
    <source>
        <dbReference type="SAM" id="MobiDB-lite"/>
    </source>
</evidence>
<feature type="region of interest" description="Disordered" evidence="6">
    <location>
        <begin position="429"/>
        <end position="480"/>
    </location>
</feature>
<feature type="compositionally biased region" description="Low complexity" evidence="6">
    <location>
        <begin position="132"/>
        <end position="149"/>
    </location>
</feature>
<keyword evidence="8" id="KW-1185">Reference proteome</keyword>
<feature type="compositionally biased region" description="Polar residues" evidence="6">
    <location>
        <begin position="72"/>
        <end position="81"/>
    </location>
</feature>
<keyword evidence="3 5" id="KW-0221">Differentiation</keyword>
<dbReference type="InterPro" id="IPR012474">
    <property type="entry name" value="Frigida"/>
</dbReference>
<organism evidence="7 8">
    <name type="scientific">Hevea brasiliensis</name>
    <name type="common">Para rubber tree</name>
    <name type="synonym">Siphonia brasiliensis</name>
    <dbReference type="NCBI Taxonomy" id="3981"/>
    <lineage>
        <taxon>Eukaryota</taxon>
        <taxon>Viridiplantae</taxon>
        <taxon>Streptophyta</taxon>
        <taxon>Embryophyta</taxon>
        <taxon>Tracheophyta</taxon>
        <taxon>Spermatophyta</taxon>
        <taxon>Magnoliopsida</taxon>
        <taxon>eudicotyledons</taxon>
        <taxon>Gunneridae</taxon>
        <taxon>Pentapetalae</taxon>
        <taxon>rosids</taxon>
        <taxon>fabids</taxon>
        <taxon>Malpighiales</taxon>
        <taxon>Euphorbiaceae</taxon>
        <taxon>Crotonoideae</taxon>
        <taxon>Micrandreae</taxon>
        <taxon>Hevea</taxon>
    </lineage>
</organism>
<keyword evidence="4 5" id="KW-0287">Flowering</keyword>
<reference evidence="7 8" key="1">
    <citation type="journal article" date="2023" name="Plant Biotechnol. J.">
        <title>Chromosome-level wild Hevea brasiliensis genome provides new tools for genomic-assisted breeding and valuable loci to elevate rubber yield.</title>
        <authorList>
            <person name="Cheng H."/>
            <person name="Song X."/>
            <person name="Hu Y."/>
            <person name="Wu T."/>
            <person name="Yang Q."/>
            <person name="An Z."/>
            <person name="Feng S."/>
            <person name="Deng Z."/>
            <person name="Wu W."/>
            <person name="Zeng X."/>
            <person name="Tu M."/>
            <person name="Wang X."/>
            <person name="Huang H."/>
        </authorList>
    </citation>
    <scope>NUCLEOTIDE SEQUENCE [LARGE SCALE GENOMIC DNA]</scope>
    <source>
        <strain evidence="7">MT/VB/25A 57/8</strain>
    </source>
</reference>
<accession>A0ABQ9KZA0</accession>
<evidence type="ECO:0000256" key="4">
    <source>
        <dbReference type="ARBA" id="ARBA00023089"/>
    </source>
</evidence>
<evidence type="ECO:0000256" key="5">
    <source>
        <dbReference type="RuleBase" id="RU364012"/>
    </source>
</evidence>
<dbReference type="PANTHER" id="PTHR31791:SF47">
    <property type="entry name" value="INACTIVE FRIGIDA-LIKE PROTEIN 2"/>
    <property type="match status" value="1"/>
</dbReference>
<protein>
    <recommendedName>
        <fullName evidence="5">FRIGIDA-like protein</fullName>
    </recommendedName>
</protein>
<dbReference type="Proteomes" id="UP001174677">
    <property type="component" value="Chromosome 15"/>
</dbReference>
<comment type="similarity">
    <text evidence="1 5">Belongs to the Frigida family.</text>
</comment>
<feature type="compositionally biased region" description="Polar residues" evidence="6">
    <location>
        <begin position="96"/>
        <end position="111"/>
    </location>
</feature>
<evidence type="ECO:0000313" key="7">
    <source>
        <dbReference type="EMBL" id="KAJ9153872.1"/>
    </source>
</evidence>
<proteinExistence type="inferred from homology"/>
<keyword evidence="2 5" id="KW-0217">Developmental protein</keyword>
<evidence type="ECO:0000313" key="8">
    <source>
        <dbReference type="Proteomes" id="UP001174677"/>
    </source>
</evidence>
<evidence type="ECO:0000256" key="2">
    <source>
        <dbReference type="ARBA" id="ARBA00022473"/>
    </source>
</evidence>
<feature type="compositionally biased region" description="Basic and acidic residues" evidence="6">
    <location>
        <begin position="112"/>
        <end position="123"/>
    </location>
</feature>
<evidence type="ECO:0000256" key="1">
    <source>
        <dbReference type="ARBA" id="ARBA00008956"/>
    </source>
</evidence>
<evidence type="ECO:0000256" key="3">
    <source>
        <dbReference type="ARBA" id="ARBA00022782"/>
    </source>
</evidence>
<feature type="compositionally biased region" description="Low complexity" evidence="6">
    <location>
        <begin position="444"/>
        <end position="471"/>
    </location>
</feature>